<dbReference type="Proteomes" id="UP000315295">
    <property type="component" value="Unassembled WGS sequence"/>
</dbReference>
<proteinExistence type="predicted"/>
<evidence type="ECO:0000256" key="1">
    <source>
        <dbReference type="SAM" id="SignalP"/>
    </source>
</evidence>
<accession>A0A540LEZ8</accession>
<evidence type="ECO:0000313" key="2">
    <source>
        <dbReference type="EMBL" id="TQD85051.1"/>
    </source>
</evidence>
<gene>
    <name evidence="2" type="ORF">C1H46_029335</name>
</gene>
<keyword evidence="1" id="KW-0732">Signal</keyword>
<dbReference type="STRING" id="106549.A0A540LEZ8"/>
<keyword evidence="3" id="KW-1185">Reference proteome</keyword>
<feature type="chain" id="PRO_5022124938" evidence="1">
    <location>
        <begin position="19"/>
        <end position="113"/>
    </location>
</feature>
<dbReference type="AlphaFoldDB" id="A0A540LEZ8"/>
<name>A0A540LEZ8_MALBA</name>
<evidence type="ECO:0000313" key="3">
    <source>
        <dbReference type="Proteomes" id="UP000315295"/>
    </source>
</evidence>
<comment type="caution">
    <text evidence="2">The sequence shown here is derived from an EMBL/GenBank/DDBJ whole genome shotgun (WGS) entry which is preliminary data.</text>
</comment>
<reference evidence="2 3" key="1">
    <citation type="journal article" date="2019" name="G3 (Bethesda)">
        <title>Sequencing of a Wild Apple (Malus baccata) Genome Unravels the Differences Between Cultivated and Wild Apple Species Regarding Disease Resistance and Cold Tolerance.</title>
        <authorList>
            <person name="Chen X."/>
        </authorList>
    </citation>
    <scope>NUCLEOTIDE SEQUENCE [LARGE SCALE GENOMIC DNA]</scope>
    <source>
        <strain evidence="3">cv. Shandingzi</strain>
        <tissue evidence="2">Leaves</tissue>
    </source>
</reference>
<dbReference type="EMBL" id="VIEB01000611">
    <property type="protein sequence ID" value="TQD85051.1"/>
    <property type="molecule type" value="Genomic_DNA"/>
</dbReference>
<protein>
    <submittedName>
        <fullName evidence="2">Uncharacterized protein</fullName>
    </submittedName>
</protein>
<sequence length="113" mass="13372">MYLLFFILLSGEVSFVTPLMDGMFVVFQHTVKPGSYVWKFHRPPPRRPPPRRSDIAPMDVIFHMFEHLEELDDYIFEDLENEDLNSWERESLMQMACIPRWLFGGSSTASSWK</sequence>
<feature type="signal peptide" evidence="1">
    <location>
        <begin position="1"/>
        <end position="18"/>
    </location>
</feature>
<organism evidence="2 3">
    <name type="scientific">Malus baccata</name>
    <name type="common">Siberian crab apple</name>
    <name type="synonym">Pyrus baccata</name>
    <dbReference type="NCBI Taxonomy" id="106549"/>
    <lineage>
        <taxon>Eukaryota</taxon>
        <taxon>Viridiplantae</taxon>
        <taxon>Streptophyta</taxon>
        <taxon>Embryophyta</taxon>
        <taxon>Tracheophyta</taxon>
        <taxon>Spermatophyta</taxon>
        <taxon>Magnoliopsida</taxon>
        <taxon>eudicotyledons</taxon>
        <taxon>Gunneridae</taxon>
        <taxon>Pentapetalae</taxon>
        <taxon>rosids</taxon>
        <taxon>fabids</taxon>
        <taxon>Rosales</taxon>
        <taxon>Rosaceae</taxon>
        <taxon>Amygdaloideae</taxon>
        <taxon>Maleae</taxon>
        <taxon>Malus</taxon>
    </lineage>
</organism>